<feature type="transmembrane region" description="Helical" evidence="9">
    <location>
        <begin position="102"/>
        <end position="119"/>
    </location>
</feature>
<feature type="transmembrane region" description="Helical" evidence="9">
    <location>
        <begin position="27"/>
        <end position="56"/>
    </location>
</feature>
<dbReference type="PRINTS" id="PR00171">
    <property type="entry name" value="SUGRTRNSPORT"/>
</dbReference>
<dbReference type="PROSITE" id="PS50850">
    <property type="entry name" value="MFS"/>
    <property type="match status" value="1"/>
</dbReference>
<dbReference type="InterPro" id="IPR050814">
    <property type="entry name" value="Myo-inositol_Transporter"/>
</dbReference>
<feature type="transmembrane region" description="Helical" evidence="9">
    <location>
        <begin position="125"/>
        <end position="146"/>
    </location>
</feature>
<dbReference type="PROSITE" id="PS00216">
    <property type="entry name" value="SUGAR_TRANSPORT_1"/>
    <property type="match status" value="1"/>
</dbReference>
<dbReference type="Pfam" id="PF00083">
    <property type="entry name" value="Sugar_tr"/>
    <property type="match status" value="1"/>
</dbReference>
<comment type="caution">
    <text evidence="11">The sequence shown here is derived from an EMBL/GenBank/DDBJ whole genome shotgun (WGS) entry which is preliminary data.</text>
</comment>
<dbReference type="InterPro" id="IPR005828">
    <property type="entry name" value="MFS_sugar_transport-like"/>
</dbReference>
<dbReference type="Proteomes" id="UP000594638">
    <property type="component" value="Unassembled WGS sequence"/>
</dbReference>
<evidence type="ECO:0000256" key="6">
    <source>
        <dbReference type="ARBA" id="ARBA00023136"/>
    </source>
</evidence>
<proteinExistence type="inferred from homology"/>
<dbReference type="GO" id="GO:0015798">
    <property type="term" value="P:myo-inositol transport"/>
    <property type="evidence" value="ECO:0007669"/>
    <property type="project" value="UniProtKB-ARBA"/>
</dbReference>
<dbReference type="PROSITE" id="PS00217">
    <property type="entry name" value="SUGAR_TRANSPORT_2"/>
    <property type="match status" value="1"/>
</dbReference>
<evidence type="ECO:0000256" key="4">
    <source>
        <dbReference type="ARBA" id="ARBA00022692"/>
    </source>
</evidence>
<evidence type="ECO:0000313" key="12">
    <source>
        <dbReference type="Proteomes" id="UP000594638"/>
    </source>
</evidence>
<evidence type="ECO:0000256" key="7">
    <source>
        <dbReference type="ARBA" id="ARBA00044504"/>
    </source>
</evidence>
<feature type="transmembrane region" description="Helical" evidence="9">
    <location>
        <begin position="309"/>
        <end position="332"/>
    </location>
</feature>
<dbReference type="OrthoDB" id="6339427at2759"/>
<dbReference type="PANTHER" id="PTHR48020:SF12">
    <property type="entry name" value="PROTON MYO-INOSITOL COTRANSPORTER"/>
    <property type="match status" value="1"/>
</dbReference>
<organism evidence="11 12">
    <name type="scientific">Olea europaea subsp. europaea</name>
    <dbReference type="NCBI Taxonomy" id="158383"/>
    <lineage>
        <taxon>Eukaryota</taxon>
        <taxon>Viridiplantae</taxon>
        <taxon>Streptophyta</taxon>
        <taxon>Embryophyta</taxon>
        <taxon>Tracheophyta</taxon>
        <taxon>Spermatophyta</taxon>
        <taxon>Magnoliopsida</taxon>
        <taxon>eudicotyledons</taxon>
        <taxon>Gunneridae</taxon>
        <taxon>Pentapetalae</taxon>
        <taxon>asterids</taxon>
        <taxon>lamiids</taxon>
        <taxon>Lamiales</taxon>
        <taxon>Oleaceae</taxon>
        <taxon>Oleeae</taxon>
        <taxon>Olea</taxon>
    </lineage>
</organism>
<keyword evidence="6 9" id="KW-0472">Membrane</keyword>
<keyword evidence="4 9" id="KW-0812">Transmembrane</keyword>
<dbReference type="AlphaFoldDB" id="A0A8S0UVN6"/>
<protein>
    <submittedName>
        <fullName evidence="11">Inositol transporter 1</fullName>
    </submittedName>
</protein>
<evidence type="ECO:0000256" key="8">
    <source>
        <dbReference type="RuleBase" id="RU003346"/>
    </source>
</evidence>
<evidence type="ECO:0000256" key="9">
    <source>
        <dbReference type="SAM" id="Phobius"/>
    </source>
</evidence>
<dbReference type="NCBIfam" id="TIGR00879">
    <property type="entry name" value="SP"/>
    <property type="match status" value="1"/>
</dbReference>
<dbReference type="Gene3D" id="1.20.1250.20">
    <property type="entry name" value="MFS general substrate transporter like domains"/>
    <property type="match status" value="1"/>
</dbReference>
<keyword evidence="5 9" id="KW-1133">Transmembrane helix</keyword>
<dbReference type="GO" id="GO:0015791">
    <property type="term" value="P:polyol transmembrane transport"/>
    <property type="evidence" value="ECO:0007669"/>
    <property type="project" value="UniProtKB-ARBA"/>
</dbReference>
<dbReference type="FunFam" id="1.20.1250.20:FF:000073">
    <property type="entry name" value="MFS myo-inositol transporter, putative"/>
    <property type="match status" value="1"/>
</dbReference>
<evidence type="ECO:0000313" key="11">
    <source>
        <dbReference type="EMBL" id="CAA3023343.1"/>
    </source>
</evidence>
<accession>A0A8S0UVN6</accession>
<dbReference type="GO" id="GO:0022857">
    <property type="term" value="F:transmembrane transporter activity"/>
    <property type="evidence" value="ECO:0007669"/>
    <property type="project" value="InterPro"/>
</dbReference>
<dbReference type="SUPFAM" id="SSF103473">
    <property type="entry name" value="MFS general substrate transporter"/>
    <property type="match status" value="1"/>
</dbReference>
<keyword evidence="12" id="KW-1185">Reference proteome</keyword>
<evidence type="ECO:0000256" key="5">
    <source>
        <dbReference type="ARBA" id="ARBA00022989"/>
    </source>
</evidence>
<gene>
    <name evidence="11" type="ORF">OLEA9_A037818</name>
</gene>
<dbReference type="GO" id="GO:0016020">
    <property type="term" value="C:membrane"/>
    <property type="evidence" value="ECO:0007669"/>
    <property type="project" value="UniProtKB-SubCell"/>
</dbReference>
<feature type="domain" description="Major facilitator superfamily (MFS) profile" evidence="10">
    <location>
        <begin position="31"/>
        <end position="465"/>
    </location>
</feature>
<dbReference type="Gramene" id="OE9A037818T1">
    <property type="protein sequence ID" value="OE9A037818C1"/>
    <property type="gene ID" value="OE9A037818"/>
</dbReference>
<dbReference type="InterPro" id="IPR020846">
    <property type="entry name" value="MFS_dom"/>
</dbReference>
<dbReference type="PANTHER" id="PTHR48020">
    <property type="entry name" value="PROTON MYO-INOSITOL COTRANSPORTER"/>
    <property type="match status" value="1"/>
</dbReference>
<evidence type="ECO:0000256" key="1">
    <source>
        <dbReference type="ARBA" id="ARBA00004141"/>
    </source>
</evidence>
<dbReference type="CDD" id="cd17360">
    <property type="entry name" value="MFS_HMIT_like"/>
    <property type="match status" value="1"/>
</dbReference>
<dbReference type="InterPro" id="IPR003663">
    <property type="entry name" value="Sugar/inositol_transpt"/>
</dbReference>
<feature type="transmembrane region" description="Helical" evidence="9">
    <location>
        <begin position="68"/>
        <end position="90"/>
    </location>
</feature>
<feature type="transmembrane region" description="Helical" evidence="9">
    <location>
        <begin position="368"/>
        <end position="388"/>
    </location>
</feature>
<feature type="transmembrane region" description="Helical" evidence="9">
    <location>
        <begin position="441"/>
        <end position="461"/>
    </location>
</feature>
<dbReference type="EMBL" id="CACTIH010009087">
    <property type="protein sequence ID" value="CAA3023343.1"/>
    <property type="molecule type" value="Genomic_DNA"/>
</dbReference>
<name>A0A8S0UVN6_OLEEU</name>
<comment type="similarity">
    <text evidence="7">Belongs to the major facilitator superfamily. Phosphate:H(+) symporter (TC 2.A.1.9) family.</text>
</comment>
<comment type="subcellular location">
    <subcellularLocation>
        <location evidence="1">Membrane</location>
        <topology evidence="1">Multi-pass membrane protein</topology>
    </subcellularLocation>
</comment>
<evidence type="ECO:0000256" key="2">
    <source>
        <dbReference type="ARBA" id="ARBA00010992"/>
    </source>
</evidence>
<keyword evidence="3 8" id="KW-0813">Transport</keyword>
<evidence type="ECO:0000256" key="3">
    <source>
        <dbReference type="ARBA" id="ARBA00022448"/>
    </source>
</evidence>
<reference evidence="11 12" key="1">
    <citation type="submission" date="2019-12" db="EMBL/GenBank/DDBJ databases">
        <authorList>
            <person name="Alioto T."/>
            <person name="Alioto T."/>
            <person name="Gomez Garrido J."/>
        </authorList>
    </citation>
    <scope>NUCLEOTIDE SEQUENCE [LARGE SCALE GENOMIC DNA]</scope>
</reference>
<dbReference type="InterPro" id="IPR036259">
    <property type="entry name" value="MFS_trans_sf"/>
</dbReference>
<feature type="transmembrane region" description="Helical" evidence="9">
    <location>
        <begin position="344"/>
        <end position="361"/>
    </location>
</feature>
<evidence type="ECO:0000259" key="10">
    <source>
        <dbReference type="PROSITE" id="PS50850"/>
    </source>
</evidence>
<feature type="transmembrane region" description="Helical" evidence="9">
    <location>
        <begin position="158"/>
        <end position="180"/>
    </location>
</feature>
<dbReference type="InterPro" id="IPR005829">
    <property type="entry name" value="Sugar_transporter_CS"/>
</dbReference>
<sequence length="497" mass="53868">MTIESMPGSSGYIEIGNRKITYFSNGYVLGLTVVAGIGGLLFGYDTGVISGALLYIRDEFEEVNQSHFLQETIVSMALVGAMIGAAIGGWVNDSYGRKKATLSADVVFALGSVVMAAAQNPYVLIFGRFLVGLGVGVASVTAPVYIAEASPTEIRGGLVSTNVLMITGGQFLSYLVNLAFTEVPGTWRWMLGVSAVPAILQFFLMLFLPESPRWLYLKKDKSKAIVVLSKIYDPYRLEEEINQLATTLEEERQRKSVVRYSDVFKVKEIRLAFFAGAGLQAFQQFTGINTVMYYSPTIVQMAGFRSNQLAILLSLIVAAVNAAGTVLGIYLIDHFGRRKLALSSLSGVIISLIILAVAFILEPSTSSVIGLYGWMAVVGLALYISFFAPGMGPVPWTVNSEIYPEAYRGMCGGMSATVNWISNLIVAQSFLSLADAVGTGWTFLILAVIAVAAFVFVIVFVPETKGLTFEEVERVWKERAWGGGYGREAFLEAGNEQ</sequence>
<feature type="transmembrane region" description="Helical" evidence="9">
    <location>
        <begin position="186"/>
        <end position="208"/>
    </location>
</feature>
<comment type="similarity">
    <text evidence="2 8">Belongs to the major facilitator superfamily. Sugar transporter (TC 2.A.1.1) family.</text>
</comment>